<evidence type="ECO:0000256" key="2">
    <source>
        <dbReference type="SAM" id="Phobius"/>
    </source>
</evidence>
<keyword evidence="2" id="KW-1133">Transmembrane helix</keyword>
<name>A0A316YXV5_9BASI</name>
<dbReference type="PANTHER" id="PTHR31495:SF0">
    <property type="entry name" value="BINDING PROTEIN CALEOSIN, PUTATIVE (AFU_ORTHOLOGUE AFUA_5G13750)-RELATED"/>
    <property type="match status" value="1"/>
</dbReference>
<keyword evidence="2" id="KW-0812">Transmembrane</keyword>
<dbReference type="EMBL" id="KZ819634">
    <property type="protein sequence ID" value="PWN93584.1"/>
    <property type="molecule type" value="Genomic_DNA"/>
</dbReference>
<dbReference type="OrthoDB" id="640742at2759"/>
<protein>
    <submittedName>
        <fullName evidence="3">Caleosin-domain-containing protein</fullName>
    </submittedName>
</protein>
<gene>
    <name evidence="3" type="ORF">FA10DRAFT_283226</name>
</gene>
<dbReference type="RefSeq" id="XP_025380782.1">
    <property type="nucleotide sequence ID" value="XM_025523826.1"/>
</dbReference>
<proteinExistence type="inferred from homology"/>
<organism evidence="3 4">
    <name type="scientific">Acaromyces ingoldii</name>
    <dbReference type="NCBI Taxonomy" id="215250"/>
    <lineage>
        <taxon>Eukaryota</taxon>
        <taxon>Fungi</taxon>
        <taxon>Dikarya</taxon>
        <taxon>Basidiomycota</taxon>
        <taxon>Ustilaginomycotina</taxon>
        <taxon>Exobasidiomycetes</taxon>
        <taxon>Exobasidiales</taxon>
        <taxon>Cryptobasidiaceae</taxon>
        <taxon>Acaromyces</taxon>
    </lineage>
</organism>
<evidence type="ECO:0000313" key="4">
    <source>
        <dbReference type="Proteomes" id="UP000245768"/>
    </source>
</evidence>
<dbReference type="GO" id="GO:0004497">
    <property type="term" value="F:monooxygenase activity"/>
    <property type="evidence" value="ECO:0007669"/>
    <property type="project" value="TreeGrafter"/>
</dbReference>
<dbReference type="InterPro" id="IPR007736">
    <property type="entry name" value="Caleosin-related"/>
</dbReference>
<accession>A0A316YXV5</accession>
<dbReference type="GO" id="GO:0005509">
    <property type="term" value="F:calcium ion binding"/>
    <property type="evidence" value="ECO:0007669"/>
    <property type="project" value="TreeGrafter"/>
</dbReference>
<comment type="similarity">
    <text evidence="1">Belongs to the caleosin family.</text>
</comment>
<feature type="transmembrane region" description="Helical" evidence="2">
    <location>
        <begin position="161"/>
        <end position="181"/>
    </location>
</feature>
<reference evidence="3 4" key="1">
    <citation type="journal article" date="2018" name="Mol. Biol. Evol.">
        <title>Broad Genomic Sampling Reveals a Smut Pathogenic Ancestry of the Fungal Clade Ustilaginomycotina.</title>
        <authorList>
            <person name="Kijpornyongpan T."/>
            <person name="Mondo S.J."/>
            <person name="Barry K."/>
            <person name="Sandor L."/>
            <person name="Lee J."/>
            <person name="Lipzen A."/>
            <person name="Pangilinan J."/>
            <person name="LaButti K."/>
            <person name="Hainaut M."/>
            <person name="Henrissat B."/>
            <person name="Grigoriev I.V."/>
            <person name="Spatafora J.W."/>
            <person name="Aime M.C."/>
        </authorList>
    </citation>
    <scope>NUCLEOTIDE SEQUENCE [LARGE SCALE GENOMIC DNA]</scope>
    <source>
        <strain evidence="3 4">MCA 4198</strain>
    </source>
</reference>
<evidence type="ECO:0000256" key="1">
    <source>
        <dbReference type="ARBA" id="ARBA00006765"/>
    </source>
</evidence>
<dbReference type="InParanoid" id="A0A316YXV5"/>
<feature type="transmembrane region" description="Helical" evidence="2">
    <location>
        <begin position="57"/>
        <end position="77"/>
    </location>
</feature>
<dbReference type="STRING" id="215250.A0A316YXV5"/>
<evidence type="ECO:0000313" key="3">
    <source>
        <dbReference type="EMBL" id="PWN93584.1"/>
    </source>
</evidence>
<dbReference type="PANTHER" id="PTHR31495">
    <property type="entry name" value="PEROXYGENASE 3-RELATED"/>
    <property type="match status" value="1"/>
</dbReference>
<sequence length="233" mass="26735">MTTKGFQICYHQGNTFAKPNGDAEDYRNNTKNLTSLQAHIAFFDADCDGIIWPLDTFLGFLSLGFGLPFSLMAGILINGAFSYPSKPRHGILGWLPDPFFRIWIRNIRHCKHGSDLDIYSHQGQFQPDSFRALLERYSSRANKEELSFWDTLGSLREEGDLYDFVGMIIFALEWFSVYVFLRPESGYMKKDDILGVLDGSMFPVIALRNRRNHHLIQPLRPFAVLLGLVRSLF</sequence>
<keyword evidence="2" id="KW-0472">Membrane</keyword>
<dbReference type="Proteomes" id="UP000245768">
    <property type="component" value="Unassembled WGS sequence"/>
</dbReference>
<keyword evidence="4" id="KW-1185">Reference proteome</keyword>
<dbReference type="GeneID" id="37045742"/>
<dbReference type="AlphaFoldDB" id="A0A316YXV5"/>
<dbReference type="Pfam" id="PF05042">
    <property type="entry name" value="Caleosin"/>
    <property type="match status" value="1"/>
</dbReference>